<evidence type="ECO:0000259" key="1">
    <source>
        <dbReference type="SMART" id="SM01117"/>
    </source>
</evidence>
<sequence>MKKRYLFFILLLMVLLLVIVACKTDKASDSNNTTKDVAIEELPIMVMEEVALNDGNEGRNAYIVVDGIVYDVTSSSKWKSGTHNGFQAGRDLSEEILRDSPHGTKVLKNIKAIGRIEK</sequence>
<protein>
    <submittedName>
        <fullName evidence="2">Putative heme/steroid binding protein</fullName>
    </submittedName>
</protein>
<organism evidence="2 3">
    <name type="scientific">Serpentinicella alkaliphila</name>
    <dbReference type="NCBI Taxonomy" id="1734049"/>
    <lineage>
        <taxon>Bacteria</taxon>
        <taxon>Bacillati</taxon>
        <taxon>Bacillota</taxon>
        <taxon>Clostridia</taxon>
        <taxon>Peptostreptococcales</taxon>
        <taxon>Natronincolaceae</taxon>
        <taxon>Serpentinicella</taxon>
    </lineage>
</organism>
<dbReference type="SUPFAM" id="SSF55856">
    <property type="entry name" value="Cytochrome b5-like heme/steroid binding domain"/>
    <property type="match status" value="1"/>
</dbReference>
<dbReference type="EMBL" id="SLYC01000065">
    <property type="protein sequence ID" value="TCP95043.1"/>
    <property type="molecule type" value="Genomic_DNA"/>
</dbReference>
<evidence type="ECO:0000313" key="2">
    <source>
        <dbReference type="EMBL" id="TCP95043.1"/>
    </source>
</evidence>
<dbReference type="Gene3D" id="3.10.120.10">
    <property type="entry name" value="Cytochrome b5-like heme/steroid binding domain"/>
    <property type="match status" value="1"/>
</dbReference>
<dbReference type="Proteomes" id="UP000295504">
    <property type="component" value="Unassembled WGS sequence"/>
</dbReference>
<dbReference type="Pfam" id="PF00173">
    <property type="entry name" value="Cyt-b5"/>
    <property type="match status" value="1"/>
</dbReference>
<proteinExistence type="predicted"/>
<dbReference type="InterPro" id="IPR001199">
    <property type="entry name" value="Cyt_B5-like_heme/steroid-bd"/>
</dbReference>
<comment type="caution">
    <text evidence="2">The sequence shown here is derived from an EMBL/GenBank/DDBJ whole genome shotgun (WGS) entry which is preliminary data.</text>
</comment>
<name>A0A4V2T1V8_9FIRM</name>
<dbReference type="RefSeq" id="WP_207667944.1">
    <property type="nucleotide sequence ID" value="NZ_CP058648.1"/>
</dbReference>
<keyword evidence="3" id="KW-1185">Reference proteome</keyword>
<gene>
    <name evidence="2" type="ORF">EDD79_10658</name>
</gene>
<evidence type="ECO:0000313" key="3">
    <source>
        <dbReference type="Proteomes" id="UP000295504"/>
    </source>
</evidence>
<dbReference type="AlphaFoldDB" id="A0A4V2T1V8"/>
<dbReference type="PROSITE" id="PS51257">
    <property type="entry name" value="PROKAR_LIPOPROTEIN"/>
    <property type="match status" value="1"/>
</dbReference>
<dbReference type="InterPro" id="IPR036400">
    <property type="entry name" value="Cyt_B5-like_heme/steroid_sf"/>
</dbReference>
<feature type="domain" description="Cytochrome b5 heme-binding" evidence="1">
    <location>
        <begin position="45"/>
        <end position="117"/>
    </location>
</feature>
<accession>A0A4V2T1V8</accession>
<reference evidence="2 3" key="1">
    <citation type="submission" date="2019-03" db="EMBL/GenBank/DDBJ databases">
        <title>Genomic Encyclopedia of Type Strains, Phase IV (KMG-IV): sequencing the most valuable type-strain genomes for metagenomic binning, comparative biology and taxonomic classification.</title>
        <authorList>
            <person name="Goeker M."/>
        </authorList>
    </citation>
    <scope>NUCLEOTIDE SEQUENCE [LARGE SCALE GENOMIC DNA]</scope>
    <source>
        <strain evidence="2 3">DSM 100013</strain>
    </source>
</reference>
<dbReference type="SMART" id="SM01117">
    <property type="entry name" value="Cyt-b5"/>
    <property type="match status" value="1"/>
</dbReference>